<dbReference type="SMART" id="SM00145">
    <property type="entry name" value="PI3Ka"/>
    <property type="match status" value="1"/>
</dbReference>
<feature type="compositionally biased region" description="Basic and acidic residues" evidence="7">
    <location>
        <begin position="889"/>
        <end position="899"/>
    </location>
</feature>
<dbReference type="VEuPathDB" id="CryptoDB:Cvel_20136"/>
<evidence type="ECO:0000313" key="11">
    <source>
        <dbReference type="EMBL" id="CEM22948.1"/>
    </source>
</evidence>
<dbReference type="PROSITE" id="PS50290">
    <property type="entry name" value="PI3_4_KINASE_3"/>
    <property type="match status" value="1"/>
</dbReference>
<dbReference type="CDD" id="cd00896">
    <property type="entry name" value="PI3Kc_III"/>
    <property type="match status" value="1"/>
</dbReference>
<dbReference type="Gene3D" id="1.25.40.70">
    <property type="entry name" value="Phosphatidylinositol 3-kinase, accessory domain (PIK)"/>
    <property type="match status" value="1"/>
</dbReference>
<evidence type="ECO:0000256" key="2">
    <source>
        <dbReference type="ARBA" id="ARBA00022679"/>
    </source>
</evidence>
<dbReference type="EC" id="2.7.1.137" evidence="1"/>
<reference evidence="11" key="1">
    <citation type="submission" date="2014-11" db="EMBL/GenBank/DDBJ databases">
        <authorList>
            <person name="Otto D Thomas"/>
            <person name="Naeem Raeece"/>
        </authorList>
    </citation>
    <scope>NUCLEOTIDE SEQUENCE</scope>
</reference>
<evidence type="ECO:0000256" key="4">
    <source>
        <dbReference type="ARBA" id="ARBA00022777"/>
    </source>
</evidence>
<dbReference type="InterPro" id="IPR035892">
    <property type="entry name" value="C2_domain_sf"/>
</dbReference>
<dbReference type="InterPro" id="IPR015433">
    <property type="entry name" value="PI3/4_kinase"/>
</dbReference>
<keyword evidence="4" id="KW-0418">Kinase</keyword>
<dbReference type="InterPro" id="IPR002420">
    <property type="entry name" value="PI3K-type_C2_dom"/>
</dbReference>
<dbReference type="GO" id="GO:0016303">
    <property type="term" value="F:1-phosphatidylinositol-3-kinase activity"/>
    <property type="evidence" value="ECO:0007669"/>
    <property type="project" value="UniProtKB-EC"/>
</dbReference>
<protein>
    <recommendedName>
        <fullName evidence="1">phosphatidylinositol 3-kinase</fullName>
        <ecNumber evidence="1">2.7.1.137</ecNumber>
    </recommendedName>
</protein>
<dbReference type="InterPro" id="IPR018936">
    <property type="entry name" value="PI3/4_kinase_CS"/>
</dbReference>
<feature type="region of interest" description="Disordered" evidence="7">
    <location>
        <begin position="847"/>
        <end position="899"/>
    </location>
</feature>
<gene>
    <name evidence="11" type="ORF">Cvel_20136</name>
</gene>
<evidence type="ECO:0000256" key="1">
    <source>
        <dbReference type="ARBA" id="ARBA00012073"/>
    </source>
</evidence>
<keyword evidence="2" id="KW-0808">Transferase</keyword>
<evidence type="ECO:0000256" key="3">
    <source>
        <dbReference type="ARBA" id="ARBA00022741"/>
    </source>
</evidence>
<evidence type="ECO:0000256" key="6">
    <source>
        <dbReference type="PROSITE-ProRule" id="PRU00880"/>
    </source>
</evidence>
<dbReference type="PROSITE" id="PS51545">
    <property type="entry name" value="PIK_HELICAL"/>
    <property type="match status" value="1"/>
</dbReference>
<dbReference type="GO" id="GO:0005524">
    <property type="term" value="F:ATP binding"/>
    <property type="evidence" value="ECO:0007669"/>
    <property type="project" value="UniProtKB-KW"/>
</dbReference>
<dbReference type="Gene3D" id="1.10.1070.11">
    <property type="entry name" value="Phosphatidylinositol 3-/4-kinase, catalytic domain"/>
    <property type="match status" value="1"/>
</dbReference>
<dbReference type="PhylomeDB" id="A0A0G4G3Q0"/>
<dbReference type="SUPFAM" id="SSF56112">
    <property type="entry name" value="Protein kinase-like (PK-like)"/>
    <property type="match status" value="1"/>
</dbReference>
<feature type="compositionally biased region" description="Low complexity" evidence="7">
    <location>
        <begin position="1091"/>
        <end position="1106"/>
    </location>
</feature>
<dbReference type="SUPFAM" id="SSF48371">
    <property type="entry name" value="ARM repeat"/>
    <property type="match status" value="1"/>
</dbReference>
<dbReference type="PANTHER" id="PTHR10048:SF7">
    <property type="entry name" value="PHOSPHATIDYLINOSITOL 3-KINASE CATALYTIC SUBUNIT TYPE 3"/>
    <property type="match status" value="1"/>
</dbReference>
<dbReference type="GO" id="GO:0000407">
    <property type="term" value="C:phagophore assembly site"/>
    <property type="evidence" value="ECO:0007669"/>
    <property type="project" value="TreeGrafter"/>
</dbReference>
<feature type="compositionally biased region" description="Polar residues" evidence="7">
    <location>
        <begin position="363"/>
        <end position="372"/>
    </location>
</feature>
<evidence type="ECO:0000259" key="8">
    <source>
        <dbReference type="PROSITE" id="PS50290"/>
    </source>
</evidence>
<feature type="compositionally biased region" description="Basic and acidic residues" evidence="7">
    <location>
        <begin position="342"/>
        <end position="356"/>
    </location>
</feature>
<dbReference type="Pfam" id="PF00613">
    <property type="entry name" value="PI3Ka"/>
    <property type="match status" value="1"/>
</dbReference>
<dbReference type="Gene3D" id="2.60.40.150">
    <property type="entry name" value="C2 domain"/>
    <property type="match status" value="1"/>
</dbReference>
<dbReference type="SMART" id="SM00146">
    <property type="entry name" value="PI3Kc"/>
    <property type="match status" value="1"/>
</dbReference>
<evidence type="ECO:0000259" key="10">
    <source>
        <dbReference type="PROSITE" id="PS51547"/>
    </source>
</evidence>
<feature type="compositionally biased region" description="Low complexity" evidence="7">
    <location>
        <begin position="589"/>
        <end position="603"/>
    </location>
</feature>
<evidence type="ECO:0000256" key="5">
    <source>
        <dbReference type="ARBA" id="ARBA00022840"/>
    </source>
</evidence>
<dbReference type="FunFam" id="1.10.1070.11:FF:000002">
    <property type="entry name" value="Phosphatidylinositol 3-kinase catalytic subunit type 3"/>
    <property type="match status" value="1"/>
</dbReference>
<feature type="compositionally biased region" description="Basic and acidic residues" evidence="7">
    <location>
        <begin position="562"/>
        <end position="572"/>
    </location>
</feature>
<dbReference type="GO" id="GO:0005768">
    <property type="term" value="C:endosome"/>
    <property type="evidence" value="ECO:0007669"/>
    <property type="project" value="TreeGrafter"/>
</dbReference>
<keyword evidence="5" id="KW-0067">ATP-binding</keyword>
<feature type="domain" description="PIK helical" evidence="9">
    <location>
        <begin position="709"/>
        <end position="954"/>
    </location>
</feature>
<dbReference type="Gene3D" id="3.30.1010.10">
    <property type="entry name" value="Phosphatidylinositol 3-kinase Catalytic Subunit, Chain A, domain 4"/>
    <property type="match status" value="1"/>
</dbReference>
<proteinExistence type="inferred from homology"/>
<dbReference type="InterPro" id="IPR057756">
    <property type="entry name" value="PI3-kinase_type3/VPS34_cat"/>
</dbReference>
<dbReference type="Pfam" id="PF00454">
    <property type="entry name" value="PI3_PI4_kinase"/>
    <property type="match status" value="1"/>
</dbReference>
<feature type="compositionally biased region" description="Basic and acidic residues" evidence="7">
    <location>
        <begin position="1186"/>
        <end position="1195"/>
    </location>
</feature>
<feature type="region of interest" description="Disordered" evidence="7">
    <location>
        <begin position="1090"/>
        <end position="1136"/>
    </location>
</feature>
<evidence type="ECO:0000256" key="7">
    <source>
        <dbReference type="SAM" id="MobiDB-lite"/>
    </source>
</evidence>
<dbReference type="PROSITE" id="PS51547">
    <property type="entry name" value="C2_PI3K"/>
    <property type="match status" value="1"/>
</dbReference>
<dbReference type="GO" id="GO:0000045">
    <property type="term" value="P:autophagosome assembly"/>
    <property type="evidence" value="ECO:0007669"/>
    <property type="project" value="TreeGrafter"/>
</dbReference>
<dbReference type="GO" id="GO:0034272">
    <property type="term" value="C:phosphatidylinositol 3-kinase complex, class III, type II"/>
    <property type="evidence" value="ECO:0007669"/>
    <property type="project" value="TreeGrafter"/>
</dbReference>
<dbReference type="InterPro" id="IPR016024">
    <property type="entry name" value="ARM-type_fold"/>
</dbReference>
<organism evidence="11">
    <name type="scientific">Chromera velia CCMP2878</name>
    <dbReference type="NCBI Taxonomy" id="1169474"/>
    <lineage>
        <taxon>Eukaryota</taxon>
        <taxon>Sar</taxon>
        <taxon>Alveolata</taxon>
        <taxon>Colpodellida</taxon>
        <taxon>Chromeraceae</taxon>
        <taxon>Chromera</taxon>
    </lineage>
</organism>
<feature type="domain" description="PI3K/PI4K catalytic" evidence="8">
    <location>
        <begin position="1191"/>
        <end position="1458"/>
    </location>
</feature>
<name>A0A0G4G3Q0_9ALVE</name>
<feature type="region of interest" description="Disordered" evidence="7">
    <location>
        <begin position="327"/>
        <end position="402"/>
    </location>
</feature>
<feature type="domain" description="C2 PI3K-type" evidence="10">
    <location>
        <begin position="48"/>
        <end position="200"/>
    </location>
</feature>
<feature type="region of interest" description="Disordered" evidence="7">
    <location>
        <begin position="547"/>
        <end position="631"/>
    </location>
</feature>
<keyword evidence="3" id="KW-0547">Nucleotide-binding</keyword>
<feature type="compositionally biased region" description="Polar residues" evidence="7">
    <location>
        <begin position="854"/>
        <end position="865"/>
    </location>
</feature>
<dbReference type="PROSITE" id="PS00916">
    <property type="entry name" value="PI3_4_KINASE_2"/>
    <property type="match status" value="1"/>
</dbReference>
<dbReference type="EMBL" id="CDMZ01000867">
    <property type="protein sequence ID" value="CEM22948.1"/>
    <property type="molecule type" value="Genomic_DNA"/>
</dbReference>
<dbReference type="Pfam" id="PF00792">
    <property type="entry name" value="PI3K_C2"/>
    <property type="match status" value="1"/>
</dbReference>
<dbReference type="SUPFAM" id="SSF49562">
    <property type="entry name" value="C2 domain (Calcium/lipid-binding domain, CaLB)"/>
    <property type="match status" value="1"/>
</dbReference>
<comment type="similarity">
    <text evidence="6">Belongs to the PI3/PI4-kinase family.</text>
</comment>
<dbReference type="InterPro" id="IPR042236">
    <property type="entry name" value="PI3K_accessory_sf"/>
</dbReference>
<dbReference type="GO" id="GO:0034271">
    <property type="term" value="C:phosphatidylinositol 3-kinase complex, class III, type I"/>
    <property type="evidence" value="ECO:0007669"/>
    <property type="project" value="TreeGrafter"/>
</dbReference>
<dbReference type="GO" id="GO:0006897">
    <property type="term" value="P:endocytosis"/>
    <property type="evidence" value="ECO:0007669"/>
    <property type="project" value="TreeGrafter"/>
</dbReference>
<dbReference type="PANTHER" id="PTHR10048">
    <property type="entry name" value="PHOSPHATIDYLINOSITOL KINASE"/>
    <property type="match status" value="1"/>
</dbReference>
<dbReference type="GO" id="GO:0048015">
    <property type="term" value="P:phosphatidylinositol-mediated signaling"/>
    <property type="evidence" value="ECO:0007669"/>
    <property type="project" value="TreeGrafter"/>
</dbReference>
<sequence>MTEPLYKSVNFFYTCDLNVPLRIHIDTFFYQHLLCPAADEAVGAERRSDAASSSPSSRGASQGPRCAALRFDATLYLDGQVFSSVSTSTVTVKGLEPVDEKICFPVKLRDLPLNSILVLHIQNVDVGATIGRVVLPLFTQDALMRQGRQLLWVEDAEFLLELLEREATRGALGGNLGGGGGGGASFSELVHSNERTSEIPGFADEFVDVLRLDKLVDLTYRGFIPSVPWLDVHSVPSLEKNVLEFLTAPHGFHFLYLYMPAFPSPVLWSESRVLHPDLGVLAARQSKHGQMVQNTARNSDSALPTALQLPRTKLGPPLFAFFVPSGASGSADAQGGRGGTKGAEEREERDGEDKKGSGKRSAKTSQGSTATFIQHALTGGKPPPTPATAAPLSLTPAGGPSAEVLEGGDAEGLERMPPLPPATQAVHAPSAALSKKLRETVGLDLASFWERDTQEGWGPPGHAEAEGEPLGLCGGLGKQGERERAWRKAQMLAGARAFEWFWRYWQPAMGGWGPTSGWTFPELFGAFFGASEEGLSVLVSDKEWQRERRNREKSLRRHLRSRERERERERSGVRPGGETAMGSTVQQQPPRSVSRSPASPPESGRLQSSTMASPAFSVSEGKTNRRGVSESTVLAQQQSLWQRYGVRVPALRVQERDEGGGGEDDLREGRPEWMFFHDCSLYGEHPAVAKFHKLRRAHQMKAKGTLEGSRSAQARPSVLESQKLTSIIASPRFQLSREEKSLLWTFRRFLTDKPQALPKFLRAVDFADAQESALALKMLQSWEKPDFADALELLSRDFPDITIRQYAIAALEKATDDELELFMVQLVQALRYEERILQLSIGPNPHPHLHISREGSTPVSHSHSVAASPKRPLAAESSPHESSGSTLHLSREREEDARERERIRSTCPLAFFLIERACRSKKIASALHWYLLCEVMDPDVGDLFSCVFVKFFQALNTAGERGLRIIHMLRKQNELRLKLLDIHRTVSKGKRDRVERRTERLKQALQYKGEIPPPEEVGDSVAQLVAAVGGEPSPFLLGGGQQTEGAGRPSLQLQTLVAGVASGSASAAQSTLVMALMKPRLTGRDFTRLTAGASSSSSSSAAAAGSPKGARGGETEGITVEKSSNGGAGGGDSEAIPLPLNPAWELLGFIPQESFLVKSTMAPMVLTCKIRVNNEDDPLEQGGEGGRGDAGRDAKGQTGETAGEGKVEGRAASQVVTKKFLYKVGDDLRQDQLVLTMFILMDNLLKKYGLDLKLTPYKVMALSPSDGMIEFVSGSEALSSILSNYGNDIRQYWIKHRPNGQGGFHPKVLDTFIRSCAGYCVMTYLLGVGDRHLDNLLLDPDGHLFHIDFGFILGKDPKPWPPAMKICKEMVEAMGGMNSKGYQDFRAKCCQAFRYLRRDAKLIVNLLYLMTDARVKDLAANPALAILDVQGKFRLDLREDAAESFLLSLINQSATALFPVVIEKIHKFALYWK</sequence>
<dbReference type="InterPro" id="IPR036940">
    <property type="entry name" value="PI3/4_kinase_cat_sf"/>
</dbReference>
<dbReference type="InterPro" id="IPR001263">
    <property type="entry name" value="PI3K_accessory_dom"/>
</dbReference>
<feature type="compositionally biased region" description="Low complexity" evidence="7">
    <location>
        <begin position="387"/>
        <end position="398"/>
    </location>
</feature>
<dbReference type="InterPro" id="IPR000403">
    <property type="entry name" value="PI3/4_kinase_cat_dom"/>
</dbReference>
<dbReference type="InterPro" id="IPR011009">
    <property type="entry name" value="Kinase-like_dom_sf"/>
</dbReference>
<feature type="region of interest" description="Disordered" evidence="7">
    <location>
        <begin position="1175"/>
        <end position="1208"/>
    </location>
</feature>
<evidence type="ECO:0000259" key="9">
    <source>
        <dbReference type="PROSITE" id="PS51545"/>
    </source>
</evidence>
<accession>A0A0G4G3Q0</accession>
<dbReference type="GO" id="GO:0005777">
    <property type="term" value="C:peroxisome"/>
    <property type="evidence" value="ECO:0007669"/>
    <property type="project" value="TreeGrafter"/>
</dbReference>